<gene>
    <name evidence="2" type="ORF">FHS16_002632</name>
</gene>
<dbReference type="EMBL" id="JACHXW010000006">
    <property type="protein sequence ID" value="MBB3152582.1"/>
    <property type="molecule type" value="Genomic_DNA"/>
</dbReference>
<dbReference type="InterPro" id="IPR036953">
    <property type="entry name" value="GreA/GreB_C_sf"/>
</dbReference>
<dbReference type="InterPro" id="IPR001437">
    <property type="entry name" value="Tscrpt_elong_fac_GreA/B_C"/>
</dbReference>
<name>A0A7W5C7H9_9BACL</name>
<dbReference type="Gene3D" id="3.10.50.30">
    <property type="entry name" value="Transcription elongation factor, GreA/GreB, C-terminal domain"/>
    <property type="match status" value="1"/>
</dbReference>
<organism evidence="2 3">
    <name type="scientific">Paenibacillus endophyticus</name>
    <dbReference type="NCBI Taxonomy" id="1294268"/>
    <lineage>
        <taxon>Bacteria</taxon>
        <taxon>Bacillati</taxon>
        <taxon>Bacillota</taxon>
        <taxon>Bacilli</taxon>
        <taxon>Bacillales</taxon>
        <taxon>Paenibacillaceae</taxon>
        <taxon>Paenibacillus</taxon>
    </lineage>
</organism>
<dbReference type="AlphaFoldDB" id="A0A7W5C7H9"/>
<proteinExistence type="predicted"/>
<dbReference type="Proteomes" id="UP000518605">
    <property type="component" value="Unassembled WGS sequence"/>
</dbReference>
<accession>A0A7W5C7H9</accession>
<evidence type="ECO:0000313" key="2">
    <source>
        <dbReference type="EMBL" id="MBB3152582.1"/>
    </source>
</evidence>
<keyword evidence="3" id="KW-1185">Reference proteome</keyword>
<feature type="domain" description="Transcription elongation factor GreA/GreB C-terminal" evidence="1">
    <location>
        <begin position="70"/>
        <end position="143"/>
    </location>
</feature>
<dbReference type="Pfam" id="PF01272">
    <property type="entry name" value="GreA_GreB"/>
    <property type="match status" value="1"/>
</dbReference>
<dbReference type="GO" id="GO:0003677">
    <property type="term" value="F:DNA binding"/>
    <property type="evidence" value="ECO:0007669"/>
    <property type="project" value="InterPro"/>
</dbReference>
<reference evidence="2 3" key="1">
    <citation type="submission" date="2020-08" db="EMBL/GenBank/DDBJ databases">
        <title>Genomic Encyclopedia of Type Strains, Phase III (KMG-III): the genomes of soil and plant-associated and newly described type strains.</title>
        <authorList>
            <person name="Whitman W."/>
        </authorList>
    </citation>
    <scope>NUCLEOTIDE SEQUENCE [LARGE SCALE GENOMIC DNA]</scope>
    <source>
        <strain evidence="2 3">CECT 8234</strain>
    </source>
</reference>
<dbReference type="SUPFAM" id="SSF54534">
    <property type="entry name" value="FKBP-like"/>
    <property type="match status" value="1"/>
</dbReference>
<dbReference type="GO" id="GO:0032784">
    <property type="term" value="P:regulation of DNA-templated transcription elongation"/>
    <property type="evidence" value="ECO:0007669"/>
    <property type="project" value="InterPro"/>
</dbReference>
<comment type="caution">
    <text evidence="2">The sequence shown here is derived from an EMBL/GenBank/DDBJ whole genome shotgun (WGS) entry which is preliminary data.</text>
</comment>
<keyword evidence="2" id="KW-0251">Elongation factor</keyword>
<evidence type="ECO:0000259" key="1">
    <source>
        <dbReference type="Pfam" id="PF01272"/>
    </source>
</evidence>
<evidence type="ECO:0000313" key="3">
    <source>
        <dbReference type="Proteomes" id="UP000518605"/>
    </source>
</evidence>
<protein>
    <submittedName>
        <fullName evidence="2">Transcription elongation factor GreA</fullName>
    </submittedName>
</protein>
<sequence length="159" mass="17572">MNHSTGLSRVREQLVAQLVLLGDEKKRFLDAYFVMHGKERTEISQFLSLYTDTLQKLLTDRDSLADEELHSQVLIGSFVTFEYPDFDTKDSFAIVLPDQADPDENRISFLSPVGRQLLLARLGELISVAAPSGAIRTRIAAITFTGGNSCMEGDEACGS</sequence>
<dbReference type="GO" id="GO:0003746">
    <property type="term" value="F:translation elongation factor activity"/>
    <property type="evidence" value="ECO:0007669"/>
    <property type="project" value="UniProtKB-KW"/>
</dbReference>
<dbReference type="RefSeq" id="WP_183562639.1">
    <property type="nucleotide sequence ID" value="NZ_CBCSLB010000005.1"/>
</dbReference>
<keyword evidence="2" id="KW-0648">Protein biosynthesis</keyword>